<feature type="coiled-coil region" evidence="4">
    <location>
        <begin position="1322"/>
        <end position="1349"/>
    </location>
</feature>
<evidence type="ECO:0000256" key="3">
    <source>
        <dbReference type="PROSITE-ProRule" id="PRU00023"/>
    </source>
</evidence>
<organism evidence="6">
    <name type="scientific">Absidia glauca</name>
    <name type="common">Pin mould</name>
    <dbReference type="NCBI Taxonomy" id="4829"/>
    <lineage>
        <taxon>Eukaryota</taxon>
        <taxon>Fungi</taxon>
        <taxon>Fungi incertae sedis</taxon>
        <taxon>Mucoromycota</taxon>
        <taxon>Mucoromycotina</taxon>
        <taxon>Mucoromycetes</taxon>
        <taxon>Mucorales</taxon>
        <taxon>Cunninghamellaceae</taxon>
        <taxon>Absidia</taxon>
    </lineage>
</organism>
<feature type="region of interest" description="Disordered" evidence="5">
    <location>
        <begin position="1289"/>
        <end position="1311"/>
    </location>
</feature>
<dbReference type="Pfam" id="PF00023">
    <property type="entry name" value="Ank"/>
    <property type="match status" value="1"/>
</dbReference>
<dbReference type="PROSITE" id="PS50297">
    <property type="entry name" value="ANK_REP_REGION"/>
    <property type="match status" value="4"/>
</dbReference>
<dbReference type="InterPro" id="IPR036770">
    <property type="entry name" value="Ankyrin_rpt-contain_sf"/>
</dbReference>
<feature type="repeat" description="ANK" evidence="3">
    <location>
        <begin position="531"/>
        <end position="565"/>
    </location>
</feature>
<dbReference type="Pfam" id="PF13637">
    <property type="entry name" value="Ank_4"/>
    <property type="match status" value="1"/>
</dbReference>
<dbReference type="InterPro" id="IPR002110">
    <property type="entry name" value="Ankyrin_rpt"/>
</dbReference>
<evidence type="ECO:0000313" key="7">
    <source>
        <dbReference type="Proteomes" id="UP000078561"/>
    </source>
</evidence>
<accession>A0A168LDZ2</accession>
<sequence>MNFLLTVAKNDIDKARQLLQTGIDVNSPILWNAKNTYSPVIPTDIASQPDLLARLHSDQEYQSRPLNIAVLGGHLDMVRLLLSAGADINLKDGRGRTALICAIYGLDLDTSNINTTNLHLISQTHEAHLSIMKNVLLRHPNLYVATLDAPQYEIKGITPLCLASYLGKSEIIQLLLEDGRVDVNGTDSKNASALMYAARDGNLPIVQMLLSYDASPDITDSHGWSAIQYAEMNPDIVQLCEESLRRKRPDVTMIHAPVNPIARYPASYTKLSTLISSLPQYQSSLSHLDFKDVLQDVDLMDPITAPIVQLVQMAFVHAIKSHDHVSLQTLLLWSPPLQLDNKRSSGALLINYHDPKTGLSAIHHALRAKPLPSLDTLTMLYQAGADINAQTYYGRTALHHLARIGVDKDGKSWGIQKSPTKVAQHQQEHSRLRANSSSSSTPTMPTHLEEDTSQLRLSATQGSDNRLSTISAISSRSALSDTTTLRTTTADLLEDPFSKSILAAPTIQAHLGLCASLLIHFGALVNIADPTGNTPLHFAAEFGAVNEVLEVLIMNGNADLHLKNKKQQTPLDVCKTEDVRKYMLGKDQLPFMRHTGTNRKMDLLKIGLEKERKTSHRSNVTLSCTSANTNTNGSIVPFDTASDYNNWNSLTRSLSRSTLQSNTLTQGFSTNHPSTTTKTIVASPPSVILPTSISEAAANRTKELKKKGDVLDQIDADFEQILNAFFSYQTTFTDSIEKALAYITETILQSWQPPPTAAATDTPSPPPQLERTIVQLRFELREAHDMFDQTDQRAEKIMLHYREELEQVEQIHQADCELLDLQQDKVDKLFDVFERIDSRFCQLEVDQDELIGQVETARKLALGRLKQPLKDDVATHMSSCMVNLMQALAILTTLPTKGDILALREDRVRLYRDLDTVVQQVLQESSGLDADRAALEEKWHQVEQLLTVKPPSPQEPAAPHHDNTAPPAQSAKHWQRQCITASLYSASISTKPQRSLNELELSFDILSTNLSEIQKDMDDLTNQCDQVMEGKKRMYDVCLALEKELDALPQKETTDRTEAIVRRELDQVMQCTQTLFTRQSLLDQEAATLKMEHEAMEKRLEGIKDALRQVRPPLLLQGLLERLDTDDGPVVRVEKEWQEDPALVTTFMDDLGDDCFSSSSSTSSLSSSSGTNQMKITCPTRLSLQCLIARLDASLYCLKVLAAHHISRSRHSLLEAQASLTQASEQVDEARCQMTQLYADAAEVARQVYVFKTEVEMIIRHRKEEVVKVWEVVDEVSVGIDTTAATQQYQPTSNSSNMMKRNDTPRADDDEQDRHQWILRELERFQIVHENLQDAIEELKRQQTDIGQRIRHVASSLIDPQVDRLVGQGESSLLSISDYLAELMDGIRIHDLGLNLNEKDTGSTMISGRSSSHTKRISLAMSVHTTDNRKRMSIMSTSSLSSLSSYQQERMLSRASQLSQVLNKHHAHG</sequence>
<feature type="compositionally biased region" description="Polar residues" evidence="5">
    <location>
        <begin position="415"/>
        <end position="425"/>
    </location>
</feature>
<feature type="region of interest" description="Disordered" evidence="5">
    <location>
        <begin position="415"/>
        <end position="463"/>
    </location>
</feature>
<proteinExistence type="predicted"/>
<name>A0A168LDZ2_ABSGL</name>
<reference evidence="6" key="1">
    <citation type="submission" date="2016-04" db="EMBL/GenBank/DDBJ databases">
        <authorList>
            <person name="Evans L.H."/>
            <person name="Alamgir A."/>
            <person name="Owens N."/>
            <person name="Weber N.D."/>
            <person name="Virtaneva K."/>
            <person name="Barbian K."/>
            <person name="Babar A."/>
            <person name="Rosenke K."/>
        </authorList>
    </citation>
    <scope>NUCLEOTIDE SEQUENCE [LARGE SCALE GENOMIC DNA]</scope>
    <source>
        <strain evidence="6">CBS 101.48</strain>
    </source>
</reference>
<dbReference type="EMBL" id="LT551165">
    <property type="protein sequence ID" value="SAL96596.1"/>
    <property type="molecule type" value="Genomic_DNA"/>
</dbReference>
<feature type="compositionally biased region" description="Basic and acidic residues" evidence="5">
    <location>
        <begin position="1300"/>
        <end position="1311"/>
    </location>
</feature>
<gene>
    <name evidence="6" type="primary">ABSGL_02012.1 scaffold 2596</name>
</gene>
<keyword evidence="7" id="KW-1185">Reference proteome</keyword>
<evidence type="ECO:0000256" key="5">
    <source>
        <dbReference type="SAM" id="MobiDB-lite"/>
    </source>
</evidence>
<dbReference type="OMA" id="SYQQERM"/>
<dbReference type="Gene3D" id="1.25.40.20">
    <property type="entry name" value="Ankyrin repeat-containing domain"/>
    <property type="match status" value="3"/>
</dbReference>
<feature type="coiled-coil region" evidence="4">
    <location>
        <begin position="1213"/>
        <end position="1240"/>
    </location>
</feature>
<dbReference type="Pfam" id="PF13857">
    <property type="entry name" value="Ank_5"/>
    <property type="match status" value="1"/>
</dbReference>
<dbReference type="PROSITE" id="PS50088">
    <property type="entry name" value="ANK_REPEAT"/>
    <property type="match status" value="5"/>
</dbReference>
<evidence type="ECO:0000256" key="1">
    <source>
        <dbReference type="ARBA" id="ARBA00022737"/>
    </source>
</evidence>
<feature type="repeat" description="ANK" evidence="3">
    <location>
        <begin position="357"/>
        <end position="392"/>
    </location>
</feature>
<dbReference type="SMART" id="SM00248">
    <property type="entry name" value="ANK"/>
    <property type="match status" value="6"/>
</dbReference>
<feature type="repeat" description="ANK" evidence="3">
    <location>
        <begin position="155"/>
        <end position="179"/>
    </location>
</feature>
<dbReference type="Pfam" id="PF12796">
    <property type="entry name" value="Ank_2"/>
    <property type="match status" value="1"/>
</dbReference>
<evidence type="ECO:0000256" key="2">
    <source>
        <dbReference type="ARBA" id="ARBA00023043"/>
    </source>
</evidence>
<evidence type="ECO:0000256" key="4">
    <source>
        <dbReference type="SAM" id="Coils"/>
    </source>
</evidence>
<evidence type="ECO:0000313" key="6">
    <source>
        <dbReference type="EMBL" id="SAL96596.1"/>
    </source>
</evidence>
<protein>
    <submittedName>
        <fullName evidence="6">Uncharacterized protein</fullName>
    </submittedName>
</protein>
<dbReference type="PANTHER" id="PTHR24171:SF9">
    <property type="entry name" value="ANKYRIN REPEAT DOMAIN-CONTAINING PROTEIN 39"/>
    <property type="match status" value="1"/>
</dbReference>
<dbReference type="OrthoDB" id="539213at2759"/>
<dbReference type="SUPFAM" id="SSF48403">
    <property type="entry name" value="Ankyrin repeat"/>
    <property type="match status" value="3"/>
</dbReference>
<keyword evidence="1" id="KW-0677">Repeat</keyword>
<feature type="repeat" description="ANK" evidence="3">
    <location>
        <begin position="189"/>
        <end position="221"/>
    </location>
</feature>
<feature type="coiled-coil region" evidence="4">
    <location>
        <begin position="996"/>
        <end position="1030"/>
    </location>
</feature>
<feature type="compositionally biased region" description="Polar residues" evidence="5">
    <location>
        <begin position="1289"/>
        <end position="1299"/>
    </location>
</feature>
<dbReference type="STRING" id="4829.A0A168LDZ2"/>
<dbReference type="InParanoid" id="A0A168LDZ2"/>
<dbReference type="Proteomes" id="UP000078561">
    <property type="component" value="Unassembled WGS sequence"/>
</dbReference>
<feature type="region of interest" description="Disordered" evidence="5">
    <location>
        <begin position="949"/>
        <end position="972"/>
    </location>
</feature>
<dbReference type="PANTHER" id="PTHR24171">
    <property type="entry name" value="ANKYRIN REPEAT DOMAIN-CONTAINING PROTEIN 39-RELATED"/>
    <property type="match status" value="1"/>
</dbReference>
<feature type="repeat" description="ANK" evidence="3">
    <location>
        <begin position="61"/>
        <end position="93"/>
    </location>
</feature>
<keyword evidence="2 3" id="KW-0040">ANK repeat</keyword>
<keyword evidence="4" id="KW-0175">Coiled coil</keyword>
<feature type="compositionally biased region" description="Polar residues" evidence="5">
    <location>
        <begin position="454"/>
        <end position="463"/>
    </location>
</feature>